<comment type="caution">
    <text evidence="1">The sequence shown here is derived from an EMBL/GenBank/DDBJ whole genome shotgun (WGS) entry which is preliminary data.</text>
</comment>
<sequence length="166" mass="19280">MELKIKFLNKIKSNPTITEFQGTQKIPQVKVNSDIRSALNHITGEHIATNPPRTMCDVVRILQTVQWCYQEATSIKLKQKSPWYEIINNKISTTNSSIALLNKAKDRSKLSGTKTIEAKRTMRKLNLNFEKPHDLTEAIVSLKELIRIYSKKLEMYAKRKERKHEN</sequence>
<reference evidence="1 2" key="1">
    <citation type="submission" date="2019-01" db="EMBL/GenBank/DDBJ databases">
        <title>Genomes sequencing and comparative genomics of infectious freshwater microsporidia, Cucumispora dikerogammari and Thelohania contejeani.</title>
        <authorList>
            <person name="Cormier A."/>
            <person name="Giraud I."/>
            <person name="Wattier R."/>
            <person name="Teixeira M."/>
            <person name="Grandjean F."/>
            <person name="Rigaud T."/>
            <person name="Cordaux R."/>
        </authorList>
    </citation>
    <scope>NUCLEOTIDE SEQUENCE [LARGE SCALE GENOMIC DNA]</scope>
    <source>
        <strain evidence="1">T1</strain>
        <tissue evidence="1">Spores</tissue>
    </source>
</reference>
<evidence type="ECO:0000313" key="2">
    <source>
        <dbReference type="Proteomes" id="UP001516464"/>
    </source>
</evidence>
<gene>
    <name evidence="1" type="ORF">TCON_2516</name>
</gene>
<dbReference type="Proteomes" id="UP001516464">
    <property type="component" value="Unassembled WGS sequence"/>
</dbReference>
<keyword evidence="2" id="KW-1185">Reference proteome</keyword>
<organism evidence="1 2">
    <name type="scientific">Astathelohania contejeani</name>
    <dbReference type="NCBI Taxonomy" id="164912"/>
    <lineage>
        <taxon>Eukaryota</taxon>
        <taxon>Fungi</taxon>
        <taxon>Fungi incertae sedis</taxon>
        <taxon>Microsporidia</taxon>
        <taxon>Astathelohaniidae</taxon>
        <taxon>Astathelohania</taxon>
    </lineage>
</organism>
<protein>
    <submittedName>
        <fullName evidence="1">Uncharacterized protein</fullName>
    </submittedName>
</protein>
<name>A0ABQ7HVT0_9MICR</name>
<dbReference type="EMBL" id="SBIQ01000339">
    <property type="protein sequence ID" value="KAF7679682.1"/>
    <property type="molecule type" value="Genomic_DNA"/>
</dbReference>
<accession>A0ABQ7HVT0</accession>
<proteinExistence type="predicted"/>
<evidence type="ECO:0000313" key="1">
    <source>
        <dbReference type="EMBL" id="KAF7679682.1"/>
    </source>
</evidence>